<proteinExistence type="predicted"/>
<protein>
    <submittedName>
        <fullName evidence="1">Hemoglobin</fullName>
    </submittedName>
</protein>
<dbReference type="SUPFAM" id="SSF46458">
    <property type="entry name" value="Globin-like"/>
    <property type="match status" value="1"/>
</dbReference>
<sequence>MSEVRSGLKTHGQCRGDVDSTEQVSKMVELFYLKVLSDPVLRPIFVDTAQIDLSVHLPHIKAYWSKLLLGTKDYQRHTMNIHRALDNQQRLSKEHFERWLELFVTTVQLEFEGPNADRAVRLASTIADNMHRGLEEGDAPKQGG</sequence>
<gene>
    <name evidence="1" type="ORF">EDC56_0508</name>
</gene>
<accession>A0A3N2DZX4</accession>
<reference evidence="1 2" key="1">
    <citation type="submission" date="2018-11" db="EMBL/GenBank/DDBJ databases">
        <title>Genomic Encyclopedia of Type Strains, Phase IV (KMG-IV): sequencing the most valuable type-strain genomes for metagenomic binning, comparative biology and taxonomic classification.</title>
        <authorList>
            <person name="Goeker M."/>
        </authorList>
    </citation>
    <scope>NUCLEOTIDE SEQUENCE [LARGE SCALE GENOMIC DNA]</scope>
    <source>
        <strain evidence="1 2">DSM 100316</strain>
    </source>
</reference>
<evidence type="ECO:0000313" key="1">
    <source>
        <dbReference type="EMBL" id="ROS04989.1"/>
    </source>
</evidence>
<dbReference type="Gene3D" id="1.10.490.10">
    <property type="entry name" value="Globins"/>
    <property type="match status" value="1"/>
</dbReference>
<dbReference type="OrthoDB" id="25954at2"/>
<dbReference type="Proteomes" id="UP000275394">
    <property type="component" value="Unassembled WGS sequence"/>
</dbReference>
<dbReference type="GO" id="GO:0020037">
    <property type="term" value="F:heme binding"/>
    <property type="evidence" value="ECO:0007669"/>
    <property type="project" value="InterPro"/>
</dbReference>
<comment type="caution">
    <text evidence="1">The sequence shown here is derived from an EMBL/GenBank/DDBJ whole genome shotgun (WGS) entry which is preliminary data.</text>
</comment>
<keyword evidence="2" id="KW-1185">Reference proteome</keyword>
<dbReference type="EMBL" id="RKHR01000003">
    <property type="protein sequence ID" value="ROS04989.1"/>
    <property type="molecule type" value="Genomic_DNA"/>
</dbReference>
<evidence type="ECO:0000313" key="2">
    <source>
        <dbReference type="Proteomes" id="UP000275394"/>
    </source>
</evidence>
<dbReference type="AlphaFoldDB" id="A0A3N2DZX4"/>
<organism evidence="1 2">
    <name type="scientific">Sinobacterium caligoides</name>
    <dbReference type="NCBI Taxonomy" id="933926"/>
    <lineage>
        <taxon>Bacteria</taxon>
        <taxon>Pseudomonadati</taxon>
        <taxon>Pseudomonadota</taxon>
        <taxon>Gammaproteobacteria</taxon>
        <taxon>Cellvibrionales</taxon>
        <taxon>Spongiibacteraceae</taxon>
        <taxon>Sinobacterium</taxon>
    </lineage>
</organism>
<name>A0A3N2DZX4_9GAMM</name>
<dbReference type="RefSeq" id="WP_123710940.1">
    <property type="nucleotide sequence ID" value="NZ_RKHR01000003.1"/>
</dbReference>
<dbReference type="InterPro" id="IPR012292">
    <property type="entry name" value="Globin/Proto"/>
</dbReference>
<dbReference type="GO" id="GO:0019825">
    <property type="term" value="F:oxygen binding"/>
    <property type="evidence" value="ECO:0007669"/>
    <property type="project" value="InterPro"/>
</dbReference>
<dbReference type="InterPro" id="IPR009050">
    <property type="entry name" value="Globin-like_sf"/>
</dbReference>
<dbReference type="CDD" id="cd08916">
    <property type="entry name" value="TrHb3_P"/>
    <property type="match status" value="1"/>
</dbReference>